<protein>
    <recommendedName>
        <fullName evidence="1">Reverse transcriptase Ty1/copia-type domain-containing protein</fullName>
    </recommendedName>
</protein>
<name>A0A151TDD0_CAJCA</name>
<dbReference type="EMBL" id="CM003609">
    <property type="protein sequence ID" value="KYP65047.1"/>
    <property type="molecule type" value="Genomic_DNA"/>
</dbReference>
<gene>
    <name evidence="2" type="ORF">KK1_019663</name>
</gene>
<dbReference type="AlphaFoldDB" id="A0A151TDD0"/>
<dbReference type="SUPFAM" id="SSF56672">
    <property type="entry name" value="DNA/RNA polymerases"/>
    <property type="match status" value="1"/>
</dbReference>
<dbReference type="InterPro" id="IPR043502">
    <property type="entry name" value="DNA/RNA_pol_sf"/>
</dbReference>
<feature type="non-terminal residue" evidence="2">
    <location>
        <position position="1"/>
    </location>
</feature>
<dbReference type="CDD" id="cd09272">
    <property type="entry name" value="RNase_HI_RT_Ty1"/>
    <property type="match status" value="1"/>
</dbReference>
<accession>A0A151TDD0</accession>
<sequence length="256" mass="29546">AMIDEMQAFAHNGTWELVHLPPGKKIVGCRWVYAVKVGPNGEVDHLKAGLVAKRYTQIYGLDYCDTFSPVAMITTVRLFLCILKETSLENFKPNDSSMDPNQKLMIDQGEIFQIQRYKRLVGKLIYLTITRPDVSFTVGVVSQFMKNPHIDHWNVVIRILIYIKRVPGQGLLYEDKGNTQVLRYCDANWVCYPIDKRSTTGYYVFIGGNIISWKRKKQSVVARSYAKTKYRSMALAICELVWIKQFLQELKFCEVN</sequence>
<dbReference type="Proteomes" id="UP000075243">
    <property type="component" value="Chromosome 7"/>
</dbReference>
<keyword evidence="3" id="KW-1185">Reference proteome</keyword>
<evidence type="ECO:0000313" key="3">
    <source>
        <dbReference type="Proteomes" id="UP000075243"/>
    </source>
</evidence>
<organism evidence="2 3">
    <name type="scientific">Cajanus cajan</name>
    <name type="common">Pigeon pea</name>
    <name type="synonym">Cajanus indicus</name>
    <dbReference type="NCBI Taxonomy" id="3821"/>
    <lineage>
        <taxon>Eukaryota</taxon>
        <taxon>Viridiplantae</taxon>
        <taxon>Streptophyta</taxon>
        <taxon>Embryophyta</taxon>
        <taxon>Tracheophyta</taxon>
        <taxon>Spermatophyta</taxon>
        <taxon>Magnoliopsida</taxon>
        <taxon>eudicotyledons</taxon>
        <taxon>Gunneridae</taxon>
        <taxon>Pentapetalae</taxon>
        <taxon>rosids</taxon>
        <taxon>fabids</taxon>
        <taxon>Fabales</taxon>
        <taxon>Fabaceae</taxon>
        <taxon>Papilionoideae</taxon>
        <taxon>50 kb inversion clade</taxon>
        <taxon>NPAAA clade</taxon>
        <taxon>indigoferoid/millettioid clade</taxon>
        <taxon>Phaseoleae</taxon>
        <taxon>Cajanus</taxon>
    </lineage>
</organism>
<dbReference type="PANTHER" id="PTHR11439">
    <property type="entry name" value="GAG-POL-RELATED RETROTRANSPOSON"/>
    <property type="match status" value="1"/>
</dbReference>
<dbReference type="InterPro" id="IPR013103">
    <property type="entry name" value="RVT_2"/>
</dbReference>
<evidence type="ECO:0000259" key="1">
    <source>
        <dbReference type="Pfam" id="PF07727"/>
    </source>
</evidence>
<dbReference type="Pfam" id="PF07727">
    <property type="entry name" value="RVT_2"/>
    <property type="match status" value="1"/>
</dbReference>
<dbReference type="PANTHER" id="PTHR11439:SF484">
    <property type="entry name" value="REVERSE TRANSCRIPTASE TY1_COPIA-TYPE DOMAIN-CONTAINING PROTEIN"/>
    <property type="match status" value="1"/>
</dbReference>
<feature type="domain" description="Reverse transcriptase Ty1/copia-type" evidence="1">
    <location>
        <begin position="12"/>
        <end position="83"/>
    </location>
</feature>
<evidence type="ECO:0000313" key="2">
    <source>
        <dbReference type="EMBL" id="KYP65047.1"/>
    </source>
</evidence>
<dbReference type="Gramene" id="C.cajan_19109.t">
    <property type="protein sequence ID" value="C.cajan_19109.t"/>
    <property type="gene ID" value="C.cajan_19109"/>
</dbReference>
<proteinExistence type="predicted"/>
<reference evidence="2 3" key="1">
    <citation type="journal article" date="2012" name="Nat. Biotechnol.">
        <title>Draft genome sequence of pigeonpea (Cajanus cajan), an orphan legume crop of resource-poor farmers.</title>
        <authorList>
            <person name="Varshney R.K."/>
            <person name="Chen W."/>
            <person name="Li Y."/>
            <person name="Bharti A.K."/>
            <person name="Saxena R.K."/>
            <person name="Schlueter J.A."/>
            <person name="Donoghue M.T."/>
            <person name="Azam S."/>
            <person name="Fan G."/>
            <person name="Whaley A.M."/>
            <person name="Farmer A.D."/>
            <person name="Sheridan J."/>
            <person name="Iwata A."/>
            <person name="Tuteja R."/>
            <person name="Penmetsa R.V."/>
            <person name="Wu W."/>
            <person name="Upadhyaya H.D."/>
            <person name="Yang S.P."/>
            <person name="Shah T."/>
            <person name="Saxena K.B."/>
            <person name="Michael T."/>
            <person name="McCombie W.R."/>
            <person name="Yang B."/>
            <person name="Zhang G."/>
            <person name="Yang H."/>
            <person name="Wang J."/>
            <person name="Spillane C."/>
            <person name="Cook D.R."/>
            <person name="May G.D."/>
            <person name="Xu X."/>
            <person name="Jackson S.A."/>
        </authorList>
    </citation>
    <scope>NUCLEOTIDE SEQUENCE [LARGE SCALE GENOMIC DNA]</scope>
    <source>
        <strain evidence="3">cv. Asha</strain>
    </source>
</reference>